<dbReference type="GO" id="GO:0016639">
    <property type="term" value="F:oxidoreductase activity, acting on the CH-NH2 group of donors, NAD or NADP as acceptor"/>
    <property type="evidence" value="ECO:0007669"/>
    <property type="project" value="InterPro"/>
</dbReference>
<feature type="domain" description="FAD/NAD(P)-binding" evidence="5">
    <location>
        <begin position="143"/>
        <end position="444"/>
    </location>
</feature>
<evidence type="ECO:0000313" key="8">
    <source>
        <dbReference type="Proteomes" id="UP000823636"/>
    </source>
</evidence>
<accession>A0A9D9H6V1</accession>
<dbReference type="InterPro" id="IPR009051">
    <property type="entry name" value="Helical_ferredxn"/>
</dbReference>
<evidence type="ECO:0000256" key="3">
    <source>
        <dbReference type="ARBA" id="ARBA00023164"/>
    </source>
</evidence>
<evidence type="ECO:0000256" key="2">
    <source>
        <dbReference type="ARBA" id="ARBA00023002"/>
    </source>
</evidence>
<feature type="domain" description="Dihydroprymidine dehydrogenase" evidence="6">
    <location>
        <begin position="25"/>
        <end position="130"/>
    </location>
</feature>
<evidence type="ECO:0000259" key="6">
    <source>
        <dbReference type="Pfam" id="PF14691"/>
    </source>
</evidence>
<dbReference type="SUPFAM" id="SSF46548">
    <property type="entry name" value="alpha-helical ferredoxin"/>
    <property type="match status" value="1"/>
</dbReference>
<dbReference type="InterPro" id="IPR051394">
    <property type="entry name" value="Glutamate_Synthase"/>
</dbReference>
<name>A0A9D9H6V1_9BACT</name>
<dbReference type="PRINTS" id="PR00419">
    <property type="entry name" value="ADXRDTASE"/>
</dbReference>
<sequence>MGNPKAFLTVKRKEGGYRPVEERILDFGEVEQRLNDEDRMLQASRCMDCGVPFCHWSCPLGNRQPEWQDFVFKGEWRKAYENLQETDDFPEFTGRVCPALCEKGCVLNITHEATTIRETEASIIEKAFAEGYVHPVLHEPTGKKVAVIGSGPAGLACANRLSAKGHKVVLFERDESIGGLLRFGIPDFKLNKSVIDRRMEVMAKQGVEFRCGCDVSDRIDEIVAEYDAVCLAIGCGVPRDLPVEGRQLQGVYFALEFLKHQNRAFAARHLVDDDDPLSAKGKNVLVIGGGDTGSDCVGTAIRQGALSVTQIEIMPKPPENENPATPWPYYPMILKTSSSHMEGCNRRWCIATDRFLGEDGRLVGVQVKDTATGETEVIKAEMALLAMGFVHVEHEGIVGKLGLSLTERKNILAGSDMATSAGKVFVAGDATNGASLVVRAIASGRQAAAAIDKFLKM</sequence>
<gene>
    <name evidence="7" type="ORF">IAC54_03955</name>
</gene>
<evidence type="ECO:0000256" key="1">
    <source>
        <dbReference type="ARBA" id="ARBA00022605"/>
    </source>
</evidence>
<dbReference type="GO" id="GO:0006537">
    <property type="term" value="P:glutamate biosynthetic process"/>
    <property type="evidence" value="ECO:0007669"/>
    <property type="project" value="UniProtKB-KW"/>
</dbReference>
<dbReference type="SUPFAM" id="SSF51971">
    <property type="entry name" value="Nucleotide-binding domain"/>
    <property type="match status" value="2"/>
</dbReference>
<dbReference type="PANTHER" id="PTHR43100">
    <property type="entry name" value="GLUTAMATE SYNTHASE [NADPH] SMALL CHAIN"/>
    <property type="match status" value="1"/>
</dbReference>
<dbReference type="Gene3D" id="3.40.50.720">
    <property type="entry name" value="NAD(P)-binding Rossmann-like Domain"/>
    <property type="match status" value="1"/>
</dbReference>
<keyword evidence="1" id="KW-0028">Amino-acid biosynthesis</keyword>
<dbReference type="PANTHER" id="PTHR43100:SF1">
    <property type="entry name" value="GLUTAMATE SYNTHASE [NADPH] SMALL CHAIN"/>
    <property type="match status" value="1"/>
</dbReference>
<reference evidence="7" key="1">
    <citation type="submission" date="2020-10" db="EMBL/GenBank/DDBJ databases">
        <authorList>
            <person name="Gilroy R."/>
        </authorList>
    </citation>
    <scope>NUCLEOTIDE SEQUENCE</scope>
    <source>
        <strain evidence="7">G3-4614</strain>
    </source>
</reference>
<organism evidence="7 8">
    <name type="scientific">Candidatus Caccoplasma merdipullorum</name>
    <dbReference type="NCBI Taxonomy" id="2840718"/>
    <lineage>
        <taxon>Bacteria</taxon>
        <taxon>Pseudomonadati</taxon>
        <taxon>Bacteroidota</taxon>
        <taxon>Bacteroidia</taxon>
        <taxon>Bacteroidales</taxon>
        <taxon>Bacteroidaceae</taxon>
        <taxon>Bacteroidaceae incertae sedis</taxon>
        <taxon>Candidatus Caccoplasma</taxon>
    </lineage>
</organism>
<dbReference type="Pfam" id="PF14691">
    <property type="entry name" value="Fer4_20"/>
    <property type="match status" value="1"/>
</dbReference>
<dbReference type="Gene3D" id="3.50.50.60">
    <property type="entry name" value="FAD/NAD(P)-binding domain"/>
    <property type="match status" value="1"/>
</dbReference>
<protein>
    <submittedName>
        <fullName evidence="7">Glutamate synthase subunit beta</fullName>
    </submittedName>
</protein>
<reference evidence="7" key="2">
    <citation type="journal article" date="2021" name="PeerJ">
        <title>Extensive microbial diversity within the chicken gut microbiome revealed by metagenomics and culture.</title>
        <authorList>
            <person name="Gilroy R."/>
            <person name="Ravi A."/>
            <person name="Getino M."/>
            <person name="Pursley I."/>
            <person name="Horton D.L."/>
            <person name="Alikhan N.F."/>
            <person name="Baker D."/>
            <person name="Gharbi K."/>
            <person name="Hall N."/>
            <person name="Watson M."/>
            <person name="Adriaenssens E.M."/>
            <person name="Foster-Nyarko E."/>
            <person name="Jarju S."/>
            <person name="Secka A."/>
            <person name="Antonio M."/>
            <person name="Oren A."/>
            <person name="Chaudhuri R.R."/>
            <person name="La Ragione R."/>
            <person name="Hildebrand F."/>
            <person name="Pallen M.J."/>
        </authorList>
    </citation>
    <scope>NUCLEOTIDE SEQUENCE</scope>
    <source>
        <strain evidence="7">G3-4614</strain>
    </source>
</reference>
<dbReference type="AlphaFoldDB" id="A0A9D9H6V1"/>
<keyword evidence="3" id="KW-0314">Glutamate biosynthesis</keyword>
<comment type="pathway">
    <text evidence="4">Amino-acid biosynthesis.</text>
</comment>
<dbReference type="EMBL" id="JADIMW010000039">
    <property type="protein sequence ID" value="MBO8438034.1"/>
    <property type="molecule type" value="Genomic_DNA"/>
</dbReference>
<dbReference type="Proteomes" id="UP000823636">
    <property type="component" value="Unassembled WGS sequence"/>
</dbReference>
<dbReference type="Pfam" id="PF07992">
    <property type="entry name" value="Pyr_redox_2"/>
    <property type="match status" value="1"/>
</dbReference>
<proteinExistence type="predicted"/>
<evidence type="ECO:0000256" key="4">
    <source>
        <dbReference type="ARBA" id="ARBA00029440"/>
    </source>
</evidence>
<dbReference type="GO" id="GO:0051536">
    <property type="term" value="F:iron-sulfur cluster binding"/>
    <property type="evidence" value="ECO:0007669"/>
    <property type="project" value="InterPro"/>
</dbReference>
<comment type="caution">
    <text evidence="7">The sequence shown here is derived from an EMBL/GenBank/DDBJ whole genome shotgun (WGS) entry which is preliminary data.</text>
</comment>
<dbReference type="InterPro" id="IPR023753">
    <property type="entry name" value="FAD/NAD-binding_dom"/>
</dbReference>
<evidence type="ECO:0000313" key="7">
    <source>
        <dbReference type="EMBL" id="MBO8438034.1"/>
    </source>
</evidence>
<dbReference type="Gene3D" id="1.10.1060.10">
    <property type="entry name" value="Alpha-helical ferredoxin"/>
    <property type="match status" value="1"/>
</dbReference>
<dbReference type="InterPro" id="IPR028261">
    <property type="entry name" value="DPD_II"/>
</dbReference>
<dbReference type="InterPro" id="IPR036188">
    <property type="entry name" value="FAD/NAD-bd_sf"/>
</dbReference>
<dbReference type="InterPro" id="IPR006005">
    <property type="entry name" value="Glut_synth_ssu1"/>
</dbReference>
<dbReference type="NCBIfam" id="TIGR01317">
    <property type="entry name" value="GOGAT_sm_gam"/>
    <property type="match status" value="1"/>
</dbReference>
<keyword evidence="2" id="KW-0560">Oxidoreductase</keyword>
<evidence type="ECO:0000259" key="5">
    <source>
        <dbReference type="Pfam" id="PF07992"/>
    </source>
</evidence>